<keyword evidence="18" id="KW-1185">Reference proteome</keyword>
<dbReference type="Gene3D" id="3.40.50.1010">
    <property type="entry name" value="5'-nuclease"/>
    <property type="match status" value="1"/>
</dbReference>
<evidence type="ECO:0000256" key="13">
    <source>
        <dbReference type="ARBA" id="ARBA00063132"/>
    </source>
</evidence>
<dbReference type="SMART" id="SM00484">
    <property type="entry name" value="XPGI"/>
    <property type="match status" value="1"/>
</dbReference>
<evidence type="ECO:0000259" key="15">
    <source>
        <dbReference type="SMART" id="SM00484"/>
    </source>
</evidence>
<dbReference type="Proteomes" id="UP000230750">
    <property type="component" value="Unassembled WGS sequence"/>
</dbReference>
<keyword evidence="9" id="KW-0460">Magnesium</keyword>
<dbReference type="InterPro" id="IPR006084">
    <property type="entry name" value="XPG/Rad2"/>
</dbReference>
<dbReference type="Gene3D" id="1.10.150.20">
    <property type="entry name" value="5' to 3' exonuclease, C-terminal subdomain"/>
    <property type="match status" value="1"/>
</dbReference>
<evidence type="ECO:0000256" key="4">
    <source>
        <dbReference type="ARBA" id="ARBA00022722"/>
    </source>
</evidence>
<feature type="domain" description="XPG N-terminal" evidence="16">
    <location>
        <begin position="1"/>
        <end position="96"/>
    </location>
</feature>
<dbReference type="OrthoDB" id="2959108at2759"/>
<keyword evidence="5" id="KW-0479">Metal-binding</keyword>
<evidence type="ECO:0000313" key="17">
    <source>
        <dbReference type="EMBL" id="PIK50889.1"/>
    </source>
</evidence>
<dbReference type="SMART" id="SM00485">
    <property type="entry name" value="XPGN"/>
    <property type="match status" value="1"/>
</dbReference>
<dbReference type="GO" id="GO:0008821">
    <property type="term" value="F:crossover junction DNA endonuclease activity"/>
    <property type="evidence" value="ECO:0007669"/>
    <property type="project" value="UniProtKB-ARBA"/>
</dbReference>
<accession>A0A2G8KSA6</accession>
<dbReference type="FunFam" id="3.40.50.1010:FF:000024">
    <property type="entry name" value="flap endonuclease GEN homolog 1"/>
    <property type="match status" value="1"/>
</dbReference>
<dbReference type="SUPFAM" id="SSF47807">
    <property type="entry name" value="5' to 3' exonuclease, C-terminal subdomain"/>
    <property type="match status" value="1"/>
</dbReference>
<dbReference type="Pfam" id="PF00867">
    <property type="entry name" value="XPG_I"/>
    <property type="match status" value="1"/>
</dbReference>
<feature type="domain" description="XPG-I" evidence="15">
    <location>
        <begin position="126"/>
        <end position="204"/>
    </location>
</feature>
<dbReference type="FunFam" id="1.10.150.20:FF:000030">
    <property type="entry name" value="Flap endonuclease GEN-like 1"/>
    <property type="match status" value="1"/>
</dbReference>
<dbReference type="InterPro" id="IPR029060">
    <property type="entry name" value="PIN-like_dom_sf"/>
</dbReference>
<dbReference type="PRINTS" id="PR00853">
    <property type="entry name" value="XPGRADSUPER"/>
</dbReference>
<dbReference type="STRING" id="307972.A0A2G8KSA6"/>
<evidence type="ECO:0000256" key="11">
    <source>
        <dbReference type="ARBA" id="ARBA00023242"/>
    </source>
</evidence>
<evidence type="ECO:0000256" key="7">
    <source>
        <dbReference type="ARBA" id="ARBA00022763"/>
    </source>
</evidence>
<dbReference type="GO" id="GO:0017108">
    <property type="term" value="F:5'-flap endonuclease activity"/>
    <property type="evidence" value="ECO:0007669"/>
    <property type="project" value="TreeGrafter"/>
</dbReference>
<sequence length="285" mass="31673">MGVKYLWNILEPVKKEVPITDLKGQTIAVDLSVWICENSGVKAVQGRVVKPHLRALFFRVSNLLQMGVKLVFVVDGEPPEMKWETISSRVNARFAGRGRRGGGNPKQRTSRSHFKRFIKECLELLDFLGVPYVQSKGEAEAMCALLNEKGIVDACITEDGDVFLYGAGQCIGISTWLESCCSDNQKNPVIECYRMSDVTEKLGMSRETLVALALLLGCDYVPKGVPGVGKVHAMQLVRQLEGKDVLKRFQNWSKEPSSSGEKCFVPDVRSNSSVVTIIEYIVLKE</sequence>
<dbReference type="InterPro" id="IPR006086">
    <property type="entry name" value="XPG-I_dom"/>
</dbReference>
<evidence type="ECO:0000256" key="6">
    <source>
        <dbReference type="ARBA" id="ARBA00022759"/>
    </source>
</evidence>
<proteinExistence type="inferred from homology"/>
<reference evidence="17 18" key="1">
    <citation type="journal article" date="2017" name="PLoS Biol.">
        <title>The sea cucumber genome provides insights into morphological evolution and visceral regeneration.</title>
        <authorList>
            <person name="Zhang X."/>
            <person name="Sun L."/>
            <person name="Yuan J."/>
            <person name="Sun Y."/>
            <person name="Gao Y."/>
            <person name="Zhang L."/>
            <person name="Li S."/>
            <person name="Dai H."/>
            <person name="Hamel J.F."/>
            <person name="Liu C."/>
            <person name="Yu Y."/>
            <person name="Liu S."/>
            <person name="Lin W."/>
            <person name="Guo K."/>
            <person name="Jin S."/>
            <person name="Xu P."/>
            <person name="Storey K.B."/>
            <person name="Huan P."/>
            <person name="Zhang T."/>
            <person name="Zhou Y."/>
            <person name="Zhang J."/>
            <person name="Lin C."/>
            <person name="Li X."/>
            <person name="Xing L."/>
            <person name="Huo D."/>
            <person name="Sun M."/>
            <person name="Wang L."/>
            <person name="Mercier A."/>
            <person name="Li F."/>
            <person name="Yang H."/>
            <person name="Xiang J."/>
        </authorList>
    </citation>
    <scope>NUCLEOTIDE SEQUENCE [LARGE SCALE GENOMIC DNA]</scope>
    <source>
        <strain evidence="17">Shaxun</strain>
        <tissue evidence="17">Muscle</tissue>
    </source>
</reference>
<keyword evidence="4" id="KW-0540">Nuclease</keyword>
<comment type="subunit">
    <text evidence="13">Largely monomeric, dimerizes on the Holliday junction and the first nick occurs upon dimerization at the junction.</text>
</comment>
<evidence type="ECO:0000256" key="2">
    <source>
        <dbReference type="ARBA" id="ARBA00004123"/>
    </source>
</evidence>
<dbReference type="InterPro" id="IPR036279">
    <property type="entry name" value="5-3_exonuclease_C_sf"/>
</dbReference>
<keyword evidence="3" id="KW-0597">Phosphoprotein</keyword>
<dbReference type="CDD" id="cd09869">
    <property type="entry name" value="PIN_GEN1"/>
    <property type="match status" value="1"/>
</dbReference>
<comment type="caution">
    <text evidence="17">The sequence shown here is derived from an EMBL/GenBank/DDBJ whole genome shotgun (WGS) entry which is preliminary data.</text>
</comment>
<keyword evidence="11" id="KW-0539">Nucleus</keyword>
<dbReference type="EMBL" id="MRZV01000400">
    <property type="protein sequence ID" value="PIK50889.1"/>
    <property type="molecule type" value="Genomic_DNA"/>
</dbReference>
<dbReference type="SUPFAM" id="SSF88723">
    <property type="entry name" value="PIN domain-like"/>
    <property type="match status" value="1"/>
</dbReference>
<dbReference type="InterPro" id="IPR006085">
    <property type="entry name" value="XPG_DNA_repair_N"/>
</dbReference>
<keyword evidence="7" id="KW-0227">DNA damage</keyword>
<name>A0A2G8KSA6_STIJA</name>
<comment type="subcellular location">
    <subcellularLocation>
        <location evidence="2">Nucleus</location>
    </subcellularLocation>
</comment>
<evidence type="ECO:0000256" key="8">
    <source>
        <dbReference type="ARBA" id="ARBA00022801"/>
    </source>
</evidence>
<evidence type="ECO:0000256" key="9">
    <source>
        <dbReference type="ARBA" id="ARBA00022842"/>
    </source>
</evidence>
<gene>
    <name evidence="17" type="ORF">BSL78_12233</name>
</gene>
<evidence type="ECO:0000313" key="18">
    <source>
        <dbReference type="Proteomes" id="UP000230750"/>
    </source>
</evidence>
<evidence type="ECO:0000256" key="12">
    <source>
        <dbReference type="ARBA" id="ARBA00038112"/>
    </source>
</evidence>
<organism evidence="17 18">
    <name type="scientific">Stichopus japonicus</name>
    <name type="common">Sea cucumber</name>
    <dbReference type="NCBI Taxonomy" id="307972"/>
    <lineage>
        <taxon>Eukaryota</taxon>
        <taxon>Metazoa</taxon>
        <taxon>Echinodermata</taxon>
        <taxon>Eleutherozoa</taxon>
        <taxon>Echinozoa</taxon>
        <taxon>Holothuroidea</taxon>
        <taxon>Aspidochirotacea</taxon>
        <taxon>Aspidochirotida</taxon>
        <taxon>Stichopodidae</taxon>
        <taxon>Apostichopus</taxon>
    </lineage>
</organism>
<dbReference type="PANTHER" id="PTHR11081">
    <property type="entry name" value="FLAP ENDONUCLEASE FAMILY MEMBER"/>
    <property type="match status" value="1"/>
</dbReference>
<dbReference type="GO" id="GO:0005634">
    <property type="term" value="C:nucleus"/>
    <property type="evidence" value="ECO:0007669"/>
    <property type="project" value="UniProtKB-SubCell"/>
</dbReference>
<comment type="cofactor">
    <cofactor evidence="1">
        <name>Mg(2+)</name>
        <dbReference type="ChEBI" id="CHEBI:18420"/>
    </cofactor>
</comment>
<dbReference type="AlphaFoldDB" id="A0A2G8KSA6"/>
<evidence type="ECO:0000256" key="1">
    <source>
        <dbReference type="ARBA" id="ARBA00001946"/>
    </source>
</evidence>
<evidence type="ECO:0000256" key="3">
    <source>
        <dbReference type="ARBA" id="ARBA00022553"/>
    </source>
</evidence>
<evidence type="ECO:0000256" key="10">
    <source>
        <dbReference type="ARBA" id="ARBA00023204"/>
    </source>
</evidence>
<evidence type="ECO:0000259" key="16">
    <source>
        <dbReference type="SMART" id="SM00485"/>
    </source>
</evidence>
<protein>
    <recommendedName>
        <fullName evidence="14">Flap endonuclease GEN homolog 1</fullName>
    </recommendedName>
</protein>
<keyword evidence="6 17" id="KW-0255">Endonuclease</keyword>
<comment type="similarity">
    <text evidence="12">Belongs to the XPG/RAD2 endonuclease family. GEN subfamily.</text>
</comment>
<dbReference type="GO" id="GO:0046872">
    <property type="term" value="F:metal ion binding"/>
    <property type="evidence" value="ECO:0007669"/>
    <property type="project" value="UniProtKB-KW"/>
</dbReference>
<keyword evidence="10" id="KW-0234">DNA repair</keyword>
<dbReference type="SMART" id="SM00279">
    <property type="entry name" value="HhH2"/>
    <property type="match status" value="1"/>
</dbReference>
<dbReference type="GO" id="GO:0006281">
    <property type="term" value="P:DNA repair"/>
    <property type="evidence" value="ECO:0007669"/>
    <property type="project" value="UniProtKB-KW"/>
</dbReference>
<evidence type="ECO:0000256" key="5">
    <source>
        <dbReference type="ARBA" id="ARBA00022723"/>
    </source>
</evidence>
<dbReference type="PANTHER" id="PTHR11081:SF70">
    <property type="entry name" value="FLAP ENDONUCLEASE GEN HOMOLOG 1"/>
    <property type="match status" value="1"/>
</dbReference>
<evidence type="ECO:0000256" key="14">
    <source>
        <dbReference type="ARBA" id="ARBA00070188"/>
    </source>
</evidence>
<keyword evidence="8" id="KW-0378">Hydrolase</keyword>
<dbReference type="Pfam" id="PF00752">
    <property type="entry name" value="XPG_N"/>
    <property type="match status" value="1"/>
</dbReference>
<dbReference type="GO" id="GO:0000400">
    <property type="term" value="F:four-way junction DNA binding"/>
    <property type="evidence" value="ECO:0007669"/>
    <property type="project" value="TreeGrafter"/>
</dbReference>
<dbReference type="InterPro" id="IPR008918">
    <property type="entry name" value="HhH2"/>
</dbReference>